<dbReference type="Proteomes" id="UP000215506">
    <property type="component" value="Unassembled WGS sequence"/>
</dbReference>
<name>A0A231HCQ0_9NOCA</name>
<feature type="compositionally biased region" description="Low complexity" evidence="1">
    <location>
        <begin position="89"/>
        <end position="98"/>
    </location>
</feature>
<keyword evidence="2" id="KW-0472">Membrane</keyword>
<keyword evidence="4" id="KW-1185">Reference proteome</keyword>
<proteinExistence type="predicted"/>
<dbReference type="EMBL" id="NGAF01000002">
    <property type="protein sequence ID" value="OXR46684.1"/>
    <property type="molecule type" value="Genomic_DNA"/>
</dbReference>
<sequence>MLSEFSAVPWDTITVEGVLLLFMGIIVGGRLIPRSWVKSLLAEKDARIEYQETAMAEQRATIASLVQQNAELTVSGRLSVALLQSIQTTATSNHTSTTDPGSGHVAPSVQT</sequence>
<keyword evidence="2" id="KW-0812">Transmembrane</keyword>
<accession>A0A231HCQ0</accession>
<feature type="region of interest" description="Disordered" evidence="1">
    <location>
        <begin position="89"/>
        <end position="111"/>
    </location>
</feature>
<protein>
    <submittedName>
        <fullName evidence="3">Uncharacterized protein</fullName>
    </submittedName>
</protein>
<comment type="caution">
    <text evidence="3">The sequence shown here is derived from an EMBL/GenBank/DDBJ whole genome shotgun (WGS) entry which is preliminary data.</text>
</comment>
<feature type="transmembrane region" description="Helical" evidence="2">
    <location>
        <begin position="12"/>
        <end position="32"/>
    </location>
</feature>
<keyword evidence="2" id="KW-1133">Transmembrane helix</keyword>
<organism evidence="3 4">
    <name type="scientific">Nocardia cerradoensis</name>
    <dbReference type="NCBI Taxonomy" id="85688"/>
    <lineage>
        <taxon>Bacteria</taxon>
        <taxon>Bacillati</taxon>
        <taxon>Actinomycetota</taxon>
        <taxon>Actinomycetes</taxon>
        <taxon>Mycobacteriales</taxon>
        <taxon>Nocardiaceae</taxon>
        <taxon>Nocardia</taxon>
    </lineage>
</organism>
<gene>
    <name evidence="3" type="ORF">B7C42_01659</name>
</gene>
<dbReference type="AlphaFoldDB" id="A0A231HCQ0"/>
<evidence type="ECO:0000256" key="1">
    <source>
        <dbReference type="SAM" id="MobiDB-lite"/>
    </source>
</evidence>
<evidence type="ECO:0000256" key="2">
    <source>
        <dbReference type="SAM" id="Phobius"/>
    </source>
</evidence>
<reference evidence="3 4" key="1">
    <citation type="submission" date="2017-07" db="EMBL/GenBank/DDBJ databases">
        <title>First draft Genome Sequence of Nocardia cerradoensis isolated from human infection.</title>
        <authorList>
            <person name="Carrasco G."/>
        </authorList>
    </citation>
    <scope>NUCLEOTIDE SEQUENCE [LARGE SCALE GENOMIC DNA]</scope>
    <source>
        <strain evidence="3 4">CNM20130759</strain>
    </source>
</reference>
<evidence type="ECO:0000313" key="4">
    <source>
        <dbReference type="Proteomes" id="UP000215506"/>
    </source>
</evidence>
<evidence type="ECO:0000313" key="3">
    <source>
        <dbReference type="EMBL" id="OXR46684.1"/>
    </source>
</evidence>